<keyword evidence="1" id="KW-0479">Metal-binding</keyword>
<dbReference type="InterPro" id="IPR037523">
    <property type="entry name" value="VOC_core"/>
</dbReference>
<dbReference type="InterPro" id="IPR051785">
    <property type="entry name" value="MMCE/EMCE_epimerase"/>
</dbReference>
<keyword evidence="4" id="KW-1185">Reference proteome</keyword>
<accession>A0A6M5Y703</accession>
<evidence type="ECO:0000259" key="2">
    <source>
        <dbReference type="PROSITE" id="PS51819"/>
    </source>
</evidence>
<dbReference type="PROSITE" id="PS51819">
    <property type="entry name" value="VOC"/>
    <property type="match status" value="1"/>
</dbReference>
<sequence>MKPKSRVKFMFGLVLLVSAFFFAFHYEQRTDEAIVSMNTGVVVSDLEKSLDFYTNVLGMTKVSTFRADAELAESAGLTKGKAIDVVNLKINDLPNAPMYKLAKIEGVKTAALSNSFNPGLRYITIVVNDLTPYLKRFKESDIHVWSKKSPVTAPQGFKVIVVQDPDGAVVELIQK</sequence>
<dbReference type="GO" id="GO:0046491">
    <property type="term" value="P:L-methylmalonyl-CoA metabolic process"/>
    <property type="evidence" value="ECO:0007669"/>
    <property type="project" value="TreeGrafter"/>
</dbReference>
<evidence type="ECO:0000313" key="4">
    <source>
        <dbReference type="Proteomes" id="UP000502756"/>
    </source>
</evidence>
<dbReference type="AlphaFoldDB" id="A0A6M5Y703"/>
<reference evidence="3 4" key="1">
    <citation type="submission" date="2020-05" db="EMBL/GenBank/DDBJ databases">
        <title>Genome sequencing of Spirosoma sp. TS118.</title>
        <authorList>
            <person name="Lee J.-H."/>
            <person name="Jeong S."/>
            <person name="Zhao L."/>
            <person name="Jung J.-H."/>
            <person name="Kim M.-K."/>
            <person name="Lim S."/>
        </authorList>
    </citation>
    <scope>NUCLEOTIDE SEQUENCE [LARGE SCALE GENOMIC DNA]</scope>
    <source>
        <strain evidence="3 4">TS118</strain>
    </source>
</reference>
<dbReference type="RefSeq" id="WP_171740023.1">
    <property type="nucleotide sequence ID" value="NZ_CP053435.1"/>
</dbReference>
<evidence type="ECO:0000256" key="1">
    <source>
        <dbReference type="ARBA" id="ARBA00022723"/>
    </source>
</evidence>
<dbReference type="CDD" id="cd06587">
    <property type="entry name" value="VOC"/>
    <property type="match status" value="1"/>
</dbReference>
<name>A0A6M5Y703_9BACT</name>
<proteinExistence type="predicted"/>
<gene>
    <name evidence="3" type="ORF">HNV11_12730</name>
</gene>
<organism evidence="3 4">
    <name type="scientific">Spirosoma taeanense</name>
    <dbReference type="NCBI Taxonomy" id="2735870"/>
    <lineage>
        <taxon>Bacteria</taxon>
        <taxon>Pseudomonadati</taxon>
        <taxon>Bacteroidota</taxon>
        <taxon>Cytophagia</taxon>
        <taxon>Cytophagales</taxon>
        <taxon>Cytophagaceae</taxon>
        <taxon>Spirosoma</taxon>
    </lineage>
</organism>
<protein>
    <submittedName>
        <fullName evidence="3">VOC family protein</fullName>
    </submittedName>
</protein>
<dbReference type="SUPFAM" id="SSF54593">
    <property type="entry name" value="Glyoxalase/Bleomycin resistance protein/Dihydroxybiphenyl dioxygenase"/>
    <property type="match status" value="1"/>
</dbReference>
<feature type="domain" description="VOC" evidence="2">
    <location>
        <begin position="33"/>
        <end position="175"/>
    </location>
</feature>
<evidence type="ECO:0000313" key="3">
    <source>
        <dbReference type="EMBL" id="QJW90178.1"/>
    </source>
</evidence>
<dbReference type="Pfam" id="PF00903">
    <property type="entry name" value="Glyoxalase"/>
    <property type="match status" value="1"/>
</dbReference>
<dbReference type="KEGG" id="stae:HNV11_12730"/>
<dbReference type="InterPro" id="IPR029068">
    <property type="entry name" value="Glyas_Bleomycin-R_OHBP_Dase"/>
</dbReference>
<dbReference type="InterPro" id="IPR004360">
    <property type="entry name" value="Glyas_Fos-R_dOase_dom"/>
</dbReference>
<dbReference type="GO" id="GO:0004493">
    <property type="term" value="F:methylmalonyl-CoA epimerase activity"/>
    <property type="evidence" value="ECO:0007669"/>
    <property type="project" value="TreeGrafter"/>
</dbReference>
<dbReference type="PANTHER" id="PTHR43048:SF3">
    <property type="entry name" value="METHYLMALONYL-COA EPIMERASE, MITOCHONDRIAL"/>
    <property type="match status" value="1"/>
</dbReference>
<dbReference type="PANTHER" id="PTHR43048">
    <property type="entry name" value="METHYLMALONYL-COA EPIMERASE"/>
    <property type="match status" value="1"/>
</dbReference>
<dbReference type="EMBL" id="CP053435">
    <property type="protein sequence ID" value="QJW90178.1"/>
    <property type="molecule type" value="Genomic_DNA"/>
</dbReference>
<dbReference type="Proteomes" id="UP000502756">
    <property type="component" value="Chromosome"/>
</dbReference>
<dbReference type="Gene3D" id="3.10.180.10">
    <property type="entry name" value="2,3-Dihydroxybiphenyl 1,2-Dioxygenase, domain 1"/>
    <property type="match status" value="1"/>
</dbReference>
<dbReference type="GO" id="GO:0046872">
    <property type="term" value="F:metal ion binding"/>
    <property type="evidence" value="ECO:0007669"/>
    <property type="project" value="UniProtKB-KW"/>
</dbReference>